<dbReference type="InterPro" id="IPR005034">
    <property type="entry name" value="Dicer_dimerisation"/>
</dbReference>
<gene>
    <name evidence="5" type="ORF">RR48_01065</name>
</gene>
<evidence type="ECO:0000313" key="5">
    <source>
        <dbReference type="EMBL" id="KPJ10051.1"/>
    </source>
</evidence>
<name>A0A0N1IE31_PAPMA</name>
<reference evidence="5 6" key="1">
    <citation type="journal article" date="2015" name="Nat. Commun.">
        <title>Outbred genome sequencing and CRISPR/Cas9 gene editing in butterflies.</title>
        <authorList>
            <person name="Li X."/>
            <person name="Fan D."/>
            <person name="Zhang W."/>
            <person name="Liu G."/>
            <person name="Zhang L."/>
            <person name="Zhao L."/>
            <person name="Fang X."/>
            <person name="Chen L."/>
            <person name="Dong Y."/>
            <person name="Chen Y."/>
            <person name="Ding Y."/>
            <person name="Zhao R."/>
            <person name="Feng M."/>
            <person name="Zhu Y."/>
            <person name="Feng Y."/>
            <person name="Jiang X."/>
            <person name="Zhu D."/>
            <person name="Xiang H."/>
            <person name="Feng X."/>
            <person name="Li S."/>
            <person name="Wang J."/>
            <person name="Zhang G."/>
            <person name="Kronforst M.R."/>
            <person name="Wang W."/>
        </authorList>
    </citation>
    <scope>NUCLEOTIDE SEQUENCE [LARGE SCALE GENOMIC DNA]</scope>
    <source>
        <strain evidence="5">Ya'a_city_454_Pm</strain>
        <tissue evidence="5">Whole body</tissue>
    </source>
</reference>
<dbReference type="Proteomes" id="UP000053240">
    <property type="component" value="Unassembled WGS sequence"/>
</dbReference>
<dbReference type="EMBL" id="KQ460997">
    <property type="protein sequence ID" value="KPJ10051.1"/>
    <property type="molecule type" value="Genomic_DNA"/>
</dbReference>
<evidence type="ECO:0000256" key="3">
    <source>
        <dbReference type="SAM" id="MobiDB-lite"/>
    </source>
</evidence>
<dbReference type="InterPro" id="IPR038248">
    <property type="entry name" value="Dicer_dimer_sf"/>
</dbReference>
<evidence type="ECO:0000256" key="1">
    <source>
        <dbReference type="ARBA" id="ARBA00022801"/>
    </source>
</evidence>
<sequence length="140" mass="15832">MPTRVLARRMVALQACRILHKSGELDNQLMPIGKENFKAVELEGTGNGNGNGIEPIDPNDSARPGTTKRRQYYYKRTACAFTDCQPVVDATDEEIESGEYDASKRHFKPGWQASKRSHEFEIARRTLPTDILNFRCVAYP</sequence>
<evidence type="ECO:0000313" key="6">
    <source>
        <dbReference type="Proteomes" id="UP000053240"/>
    </source>
</evidence>
<feature type="domain" description="Dicer dsRNA-binding fold" evidence="4">
    <location>
        <begin position="1"/>
        <end position="39"/>
    </location>
</feature>
<dbReference type="Pfam" id="PF03368">
    <property type="entry name" value="Dicer_dimer"/>
    <property type="match status" value="1"/>
</dbReference>
<keyword evidence="6" id="KW-1185">Reference proteome</keyword>
<dbReference type="PROSITE" id="PS51327">
    <property type="entry name" value="DICER_DSRBF"/>
    <property type="match status" value="1"/>
</dbReference>
<proteinExistence type="predicted"/>
<feature type="region of interest" description="Disordered" evidence="3">
    <location>
        <begin position="43"/>
        <end position="66"/>
    </location>
</feature>
<protein>
    <submittedName>
        <fullName evidence="5">Endoribonuclease Dcr-1</fullName>
    </submittedName>
</protein>
<dbReference type="STRING" id="76193.A0A0N1IE31"/>
<evidence type="ECO:0000259" key="4">
    <source>
        <dbReference type="PROSITE" id="PS51327"/>
    </source>
</evidence>
<accession>A0A0N1IE31</accession>
<keyword evidence="1" id="KW-0378">Hydrolase</keyword>
<dbReference type="InParanoid" id="A0A0N1IE31"/>
<dbReference type="GO" id="GO:0003723">
    <property type="term" value="F:RNA binding"/>
    <property type="evidence" value="ECO:0007669"/>
    <property type="project" value="UniProtKB-UniRule"/>
</dbReference>
<dbReference type="Gene3D" id="3.30.160.380">
    <property type="entry name" value="Dicer dimerisation domain"/>
    <property type="match status" value="1"/>
</dbReference>
<organism evidence="5 6">
    <name type="scientific">Papilio machaon</name>
    <name type="common">Old World swallowtail butterfly</name>
    <dbReference type="NCBI Taxonomy" id="76193"/>
    <lineage>
        <taxon>Eukaryota</taxon>
        <taxon>Metazoa</taxon>
        <taxon>Ecdysozoa</taxon>
        <taxon>Arthropoda</taxon>
        <taxon>Hexapoda</taxon>
        <taxon>Insecta</taxon>
        <taxon>Pterygota</taxon>
        <taxon>Neoptera</taxon>
        <taxon>Endopterygota</taxon>
        <taxon>Lepidoptera</taxon>
        <taxon>Glossata</taxon>
        <taxon>Ditrysia</taxon>
        <taxon>Papilionoidea</taxon>
        <taxon>Papilionidae</taxon>
        <taxon>Papilioninae</taxon>
        <taxon>Papilio</taxon>
    </lineage>
</organism>
<dbReference type="GO" id="GO:0016891">
    <property type="term" value="F:RNA endonuclease activity producing 5'-phosphomonoesters, hydrolytic mechanism"/>
    <property type="evidence" value="ECO:0007669"/>
    <property type="project" value="InterPro"/>
</dbReference>
<keyword evidence="2" id="KW-0694">RNA-binding</keyword>
<evidence type="ECO:0000256" key="2">
    <source>
        <dbReference type="PROSITE-ProRule" id="PRU00657"/>
    </source>
</evidence>
<dbReference type="AlphaFoldDB" id="A0A0N1IE31"/>